<feature type="domain" description="Zn(2)-C6 fungal-type" evidence="8">
    <location>
        <begin position="256"/>
        <end position="284"/>
    </location>
</feature>
<dbReference type="Pfam" id="PF11951">
    <property type="entry name" value="Fungal_trans_2"/>
    <property type="match status" value="1"/>
</dbReference>
<reference evidence="9" key="1">
    <citation type="submission" date="2022-10" db="EMBL/GenBank/DDBJ databases">
        <title>Tapping the CABI collections for fungal endophytes: first genome assemblies for Collariella, Neodidymelliopsis, Ascochyta clinopodiicola, Didymella pomorum, Didymosphaeria variabile, Neocosmospora piperis and Neocucurbitaria cava.</title>
        <authorList>
            <person name="Hill R."/>
        </authorList>
    </citation>
    <scope>NUCLEOTIDE SEQUENCE</scope>
    <source>
        <strain evidence="9">IMI 366586</strain>
    </source>
</reference>
<dbReference type="GO" id="GO:0000981">
    <property type="term" value="F:DNA-binding transcription factor activity, RNA polymerase II-specific"/>
    <property type="evidence" value="ECO:0007669"/>
    <property type="project" value="InterPro"/>
</dbReference>
<keyword evidence="6" id="KW-0539">Nucleus</keyword>
<keyword evidence="2" id="KW-0862">Zinc</keyword>
<dbReference type="InterPro" id="IPR052360">
    <property type="entry name" value="Transcr_Regulatory_Proteins"/>
</dbReference>
<keyword evidence="4" id="KW-0238">DNA-binding</keyword>
<dbReference type="EMBL" id="JAPEUR010000057">
    <property type="protein sequence ID" value="KAJ4324675.1"/>
    <property type="molecule type" value="Genomic_DNA"/>
</dbReference>
<name>A0A9W8WGQ8_9HYPO</name>
<dbReference type="InterPro" id="IPR002347">
    <property type="entry name" value="SDR_fam"/>
</dbReference>
<dbReference type="PROSITE" id="PS50048">
    <property type="entry name" value="ZN2_CY6_FUNGAL_2"/>
    <property type="match status" value="1"/>
</dbReference>
<dbReference type="SUPFAM" id="SSF57701">
    <property type="entry name" value="Zn2/Cys6 DNA-binding domain"/>
    <property type="match status" value="1"/>
</dbReference>
<dbReference type="PROSITE" id="PS00463">
    <property type="entry name" value="ZN2_CY6_FUNGAL_1"/>
    <property type="match status" value="1"/>
</dbReference>
<evidence type="ECO:0000256" key="7">
    <source>
        <dbReference type="SAM" id="MobiDB-lite"/>
    </source>
</evidence>
<dbReference type="InterPro" id="IPR036291">
    <property type="entry name" value="NAD(P)-bd_dom_sf"/>
</dbReference>
<dbReference type="PANTHER" id="PTHR36206:SF13">
    <property type="entry name" value="TRANSCRIPTIONAL REGULATORY PROTEIN MOC3"/>
    <property type="match status" value="1"/>
</dbReference>
<keyword evidence="5" id="KW-0804">Transcription</keyword>
<evidence type="ECO:0000256" key="3">
    <source>
        <dbReference type="ARBA" id="ARBA00023015"/>
    </source>
</evidence>
<evidence type="ECO:0000259" key="8">
    <source>
        <dbReference type="PROSITE" id="PS50048"/>
    </source>
</evidence>
<dbReference type="AlphaFoldDB" id="A0A9W8WGQ8"/>
<evidence type="ECO:0000313" key="9">
    <source>
        <dbReference type="EMBL" id="KAJ4324675.1"/>
    </source>
</evidence>
<dbReference type="PRINTS" id="PR00081">
    <property type="entry name" value="GDHRDH"/>
</dbReference>
<evidence type="ECO:0000256" key="6">
    <source>
        <dbReference type="ARBA" id="ARBA00023242"/>
    </source>
</evidence>
<evidence type="ECO:0000256" key="2">
    <source>
        <dbReference type="ARBA" id="ARBA00022833"/>
    </source>
</evidence>
<keyword evidence="3" id="KW-0805">Transcription regulation</keyword>
<dbReference type="Pfam" id="PF00106">
    <property type="entry name" value="adh_short"/>
    <property type="match status" value="1"/>
</dbReference>
<evidence type="ECO:0000256" key="5">
    <source>
        <dbReference type="ARBA" id="ARBA00023163"/>
    </source>
</evidence>
<gene>
    <name evidence="9" type="ORF">N0V84_003799</name>
</gene>
<dbReference type="CDD" id="cd00067">
    <property type="entry name" value="GAL4"/>
    <property type="match status" value="1"/>
</dbReference>
<dbReference type="Gene3D" id="3.40.50.720">
    <property type="entry name" value="NAD(P)-binding Rossmann-like Domain"/>
    <property type="match status" value="1"/>
</dbReference>
<sequence>MARVFITGSSDGIGQAVAKVLAEQGHQVTLHARNTDRAASTQAAIPKAKAVLIGDLSSIAETKKLAQEANAAGPFDAIIHNAGIGYGATSSRQITPDKISAVFAVNTLAPYILTCLMDKPTSRLLFMSSDSHYSGDETLRNATQSHSYGDSKLHDVMLAKAFARRWEDIQVLSMHPGWVRTKMGGRAAPGGIDKPAVALADWAAGEGVLAKIKSGAFVLRVSAQSKSQSLKAHPCRSPPEGKPKLSRTSTQKVRTGCITCKKRHIKCDEKKPNCGNCLKNRRRCEGYIEQQSKTKAPPGVIQFRLDSKQATRASASLSQIRISQDPLDVRDAKSVLYFHEFISLVQGPWFSTGSNGDLWTATLPQLAHSNSTIRHAAIAIGALSKWLTYSNHDTLRDASVPVQPVTEGDAHYFRAVSHYCHSLKLQSQQQSMQDAVFLSVLFMCFETLRGHSKAVLDHVNHGLAVLLALLTDRDSTRHVNALAPNPKPLIATVGDIFTQLVTQARFVLRGSLGNSSPPLPHFTKGLRDKKHTFESFMTLISQLPRGPATNGNIPTLFHSLDEFELYLIAARRIRPEVGVISLDIAQKSGVLNSSDPFIISSFWRSLTGDPRIQQVCDELAAEMRALDAAFLPLFNQIIMSNQDSPTYLRALHLRLQFLDIYTFENPTHYHNLDILHAQTPLFREYLSLANIALRIARQDLKNPAQRLSLQCGLSWHLLLLVFFCRDPLLRDEAIWMLKSYPGQDGLWNAQSMYVLALRTRELERTNSIEGTLTEQWERLWRREYLFEEGGDRVVFCFLDKNKETGAWEVVEEVAEVRGDLDNVPWKRRPLTSSGRLLLSDIIVF</sequence>
<dbReference type="Pfam" id="PF00172">
    <property type="entry name" value="Zn_clus"/>
    <property type="match status" value="1"/>
</dbReference>
<dbReference type="Proteomes" id="UP001140502">
    <property type="component" value="Unassembled WGS sequence"/>
</dbReference>
<proteinExistence type="predicted"/>
<protein>
    <recommendedName>
        <fullName evidence="8">Zn(2)-C6 fungal-type domain-containing protein</fullName>
    </recommendedName>
</protein>
<organism evidence="9 10">
    <name type="scientific">Fusarium piperis</name>
    <dbReference type="NCBI Taxonomy" id="1435070"/>
    <lineage>
        <taxon>Eukaryota</taxon>
        <taxon>Fungi</taxon>
        <taxon>Dikarya</taxon>
        <taxon>Ascomycota</taxon>
        <taxon>Pezizomycotina</taxon>
        <taxon>Sordariomycetes</taxon>
        <taxon>Hypocreomycetidae</taxon>
        <taxon>Hypocreales</taxon>
        <taxon>Nectriaceae</taxon>
        <taxon>Fusarium</taxon>
        <taxon>Fusarium solani species complex</taxon>
    </lineage>
</organism>
<dbReference type="InterPro" id="IPR036864">
    <property type="entry name" value="Zn2-C6_fun-type_DNA-bd_sf"/>
</dbReference>
<dbReference type="OrthoDB" id="3598904at2759"/>
<keyword evidence="1" id="KW-0479">Metal-binding</keyword>
<dbReference type="SMART" id="SM00066">
    <property type="entry name" value="GAL4"/>
    <property type="match status" value="1"/>
</dbReference>
<dbReference type="Gene3D" id="4.10.240.10">
    <property type="entry name" value="Zn(2)-C6 fungal-type DNA-binding domain"/>
    <property type="match status" value="1"/>
</dbReference>
<feature type="region of interest" description="Disordered" evidence="7">
    <location>
        <begin position="228"/>
        <end position="249"/>
    </location>
</feature>
<dbReference type="GO" id="GO:0003677">
    <property type="term" value="F:DNA binding"/>
    <property type="evidence" value="ECO:0007669"/>
    <property type="project" value="UniProtKB-KW"/>
</dbReference>
<dbReference type="InterPro" id="IPR001138">
    <property type="entry name" value="Zn2Cys6_DnaBD"/>
</dbReference>
<dbReference type="InterPro" id="IPR021858">
    <property type="entry name" value="Fun_TF"/>
</dbReference>
<evidence type="ECO:0000256" key="1">
    <source>
        <dbReference type="ARBA" id="ARBA00022723"/>
    </source>
</evidence>
<accession>A0A9W8WGQ8</accession>
<keyword evidence="10" id="KW-1185">Reference proteome</keyword>
<dbReference type="SUPFAM" id="SSF51735">
    <property type="entry name" value="NAD(P)-binding Rossmann-fold domains"/>
    <property type="match status" value="1"/>
</dbReference>
<comment type="caution">
    <text evidence="9">The sequence shown here is derived from an EMBL/GenBank/DDBJ whole genome shotgun (WGS) entry which is preliminary data.</text>
</comment>
<dbReference type="GO" id="GO:0008270">
    <property type="term" value="F:zinc ion binding"/>
    <property type="evidence" value="ECO:0007669"/>
    <property type="project" value="InterPro"/>
</dbReference>
<evidence type="ECO:0000313" key="10">
    <source>
        <dbReference type="Proteomes" id="UP001140502"/>
    </source>
</evidence>
<dbReference type="PANTHER" id="PTHR36206">
    <property type="entry name" value="ASPERCRYPTIN BIOSYNTHESIS CLUSTER-SPECIFIC TRANSCRIPTION REGULATOR ATNN-RELATED"/>
    <property type="match status" value="1"/>
</dbReference>
<evidence type="ECO:0000256" key="4">
    <source>
        <dbReference type="ARBA" id="ARBA00023125"/>
    </source>
</evidence>